<comment type="similarity">
    <text evidence="4 9">Belongs to the BPG-independent phosphoglycerate mutase family.</text>
</comment>
<organism evidence="16 17">
    <name type="scientific">Desulfosalsimonas propionicica</name>
    <dbReference type="NCBI Taxonomy" id="332175"/>
    <lineage>
        <taxon>Bacteria</taxon>
        <taxon>Pseudomonadati</taxon>
        <taxon>Thermodesulfobacteriota</taxon>
        <taxon>Desulfobacteria</taxon>
        <taxon>Desulfobacterales</taxon>
        <taxon>Desulfosalsimonadaceae</taxon>
        <taxon>Desulfosalsimonas</taxon>
    </lineage>
</organism>
<evidence type="ECO:0000256" key="1">
    <source>
        <dbReference type="ARBA" id="ARBA00000370"/>
    </source>
</evidence>
<feature type="binding site" evidence="9 13">
    <location>
        <position position="451"/>
    </location>
    <ligand>
        <name>Mn(2+)</name>
        <dbReference type="ChEBI" id="CHEBI:29035"/>
        <label>2</label>
    </ligand>
</feature>
<evidence type="ECO:0000256" key="6">
    <source>
        <dbReference type="ARBA" id="ARBA00023152"/>
    </source>
</evidence>
<evidence type="ECO:0000256" key="5">
    <source>
        <dbReference type="ARBA" id="ARBA00022723"/>
    </source>
</evidence>
<dbReference type="FunFam" id="3.40.1450.10:FF:000002">
    <property type="entry name" value="2,3-bisphosphoglycerate-independent phosphoglycerate mutase"/>
    <property type="match status" value="1"/>
</dbReference>
<dbReference type="InterPro" id="IPR017850">
    <property type="entry name" value="Alkaline_phosphatase_core_sf"/>
</dbReference>
<dbReference type="Pfam" id="PF06415">
    <property type="entry name" value="iPGM_N"/>
    <property type="match status" value="1"/>
</dbReference>
<feature type="binding site" evidence="9 13">
    <location>
        <position position="409"/>
    </location>
    <ligand>
        <name>Mn(2+)</name>
        <dbReference type="ChEBI" id="CHEBI:29035"/>
        <label>1</label>
    </ligand>
</feature>
<evidence type="ECO:0000256" key="4">
    <source>
        <dbReference type="ARBA" id="ARBA00008819"/>
    </source>
</evidence>
<keyword evidence="6 9" id="KW-0324">Glycolysis</keyword>
<dbReference type="GO" id="GO:0006096">
    <property type="term" value="P:glycolytic process"/>
    <property type="evidence" value="ECO:0007669"/>
    <property type="project" value="UniProtKB-UniRule"/>
</dbReference>
<dbReference type="HAMAP" id="MF_01038">
    <property type="entry name" value="GpmI"/>
    <property type="match status" value="1"/>
</dbReference>
<dbReference type="SUPFAM" id="SSF53649">
    <property type="entry name" value="Alkaline phosphatase-like"/>
    <property type="match status" value="1"/>
</dbReference>
<feature type="binding site" evidence="9 12">
    <location>
        <position position="341"/>
    </location>
    <ligand>
        <name>substrate</name>
    </ligand>
</feature>
<dbReference type="EC" id="5.4.2.12" evidence="9 10"/>
<dbReference type="GO" id="GO:0004619">
    <property type="term" value="F:phosphoglycerate mutase activity"/>
    <property type="evidence" value="ECO:0007669"/>
    <property type="project" value="UniProtKB-UniRule"/>
</dbReference>
<feature type="binding site" evidence="9 13">
    <location>
        <position position="468"/>
    </location>
    <ligand>
        <name>Mn(2+)</name>
        <dbReference type="ChEBI" id="CHEBI:29035"/>
        <label>1</label>
    </ligand>
</feature>
<comment type="subunit">
    <text evidence="9">Monomer.</text>
</comment>
<dbReference type="CDD" id="cd16010">
    <property type="entry name" value="iPGM"/>
    <property type="match status" value="1"/>
</dbReference>
<dbReference type="GO" id="GO:0006007">
    <property type="term" value="P:glucose catabolic process"/>
    <property type="evidence" value="ECO:0007669"/>
    <property type="project" value="InterPro"/>
</dbReference>
<feature type="binding site" evidence="9 13">
    <location>
        <position position="450"/>
    </location>
    <ligand>
        <name>Mn(2+)</name>
        <dbReference type="ChEBI" id="CHEBI:29035"/>
        <label>2</label>
    </ligand>
</feature>
<dbReference type="InterPro" id="IPR005995">
    <property type="entry name" value="Pgm_bpd_ind"/>
</dbReference>
<comment type="pathway">
    <text evidence="3 9">Carbohydrate degradation; glycolysis; pyruvate from D-glyceraldehyde 3-phosphate: step 3/5.</text>
</comment>
<feature type="binding site" evidence="9 12">
    <location>
        <begin position="267"/>
        <end position="270"/>
    </location>
    <ligand>
        <name>substrate</name>
    </ligand>
</feature>
<dbReference type="NCBIfam" id="TIGR01307">
    <property type="entry name" value="pgm_bpd_ind"/>
    <property type="match status" value="1"/>
</dbReference>
<name>A0A7W0C6B8_9BACT</name>
<dbReference type="PANTHER" id="PTHR31637">
    <property type="entry name" value="2,3-BISPHOSPHOGLYCERATE-INDEPENDENT PHOSPHOGLYCERATE MUTASE"/>
    <property type="match status" value="1"/>
</dbReference>
<gene>
    <name evidence="9" type="primary">gpmI</name>
    <name evidence="16" type="ORF">HNR65_000291</name>
</gene>
<keyword evidence="5 9" id="KW-0479">Metal-binding</keyword>
<evidence type="ECO:0000259" key="14">
    <source>
        <dbReference type="Pfam" id="PF01676"/>
    </source>
</evidence>
<comment type="cofactor">
    <cofactor evidence="9">
        <name>Mn(2+)</name>
        <dbReference type="ChEBI" id="CHEBI:29035"/>
    </cofactor>
    <text evidence="9">Binds 2 manganese ions per subunit.</text>
</comment>
<evidence type="ECO:0000259" key="15">
    <source>
        <dbReference type="Pfam" id="PF06415"/>
    </source>
</evidence>
<comment type="catalytic activity">
    <reaction evidence="1 9">
        <text>(2R)-2-phosphoglycerate = (2R)-3-phosphoglycerate</text>
        <dbReference type="Rhea" id="RHEA:15901"/>
        <dbReference type="ChEBI" id="CHEBI:58272"/>
        <dbReference type="ChEBI" id="CHEBI:58289"/>
        <dbReference type="EC" id="5.4.2.12"/>
    </reaction>
</comment>
<feature type="binding site" evidence="9 12">
    <location>
        <begin position="159"/>
        <end position="160"/>
    </location>
    <ligand>
        <name>substrate</name>
    </ligand>
</feature>
<evidence type="ECO:0000313" key="17">
    <source>
        <dbReference type="Proteomes" id="UP000525298"/>
    </source>
</evidence>
<feature type="binding site" evidence="9 13">
    <location>
        <position position="413"/>
    </location>
    <ligand>
        <name>Mn(2+)</name>
        <dbReference type="ChEBI" id="CHEBI:29035"/>
        <label>1</label>
    </ligand>
</feature>
<dbReference type="InterPro" id="IPR006124">
    <property type="entry name" value="Metalloenzyme"/>
</dbReference>
<keyword evidence="7 9" id="KW-0464">Manganese</keyword>
<comment type="caution">
    <text evidence="16">The sequence shown here is derived from an EMBL/GenBank/DDBJ whole genome shotgun (WGS) entry which is preliminary data.</text>
</comment>
<dbReference type="InterPro" id="IPR036646">
    <property type="entry name" value="PGAM_B_sf"/>
</dbReference>
<evidence type="ECO:0000256" key="10">
    <source>
        <dbReference type="NCBIfam" id="TIGR01307"/>
    </source>
</evidence>
<keyword evidence="8 9" id="KW-0413">Isomerase</keyword>
<reference evidence="16 17" key="1">
    <citation type="submission" date="2020-07" db="EMBL/GenBank/DDBJ databases">
        <title>Genomic Encyclopedia of Type Strains, Phase IV (KMG-IV): sequencing the most valuable type-strain genomes for metagenomic binning, comparative biology and taxonomic classification.</title>
        <authorList>
            <person name="Goeker M."/>
        </authorList>
    </citation>
    <scope>NUCLEOTIDE SEQUENCE [LARGE SCALE GENOMIC DNA]</scope>
    <source>
        <strain evidence="16 17">DSM 17721</strain>
    </source>
</reference>
<evidence type="ECO:0000256" key="2">
    <source>
        <dbReference type="ARBA" id="ARBA00002315"/>
    </source>
</evidence>
<keyword evidence="17" id="KW-1185">Reference proteome</keyword>
<sequence length="519" mass="57184">MTAMNDFPKNRCLLLILDGWGLGPAGPDNALSVANTPFLDRLMETCPHTYLECTGPAVGLPEGVMGNSEVGHLNIGAGRVVYQVLLRIDLAIRDGSFFENPALAEIMQTVRDKGSALHLMGLASDAGVHSQLAHLFALVEMAGRYGLERVYIHPILDGRDTPPDSGVGYVGRIQEKLENHPYAKIATLCGRYYAMDRDTRWDRTRMAYELYTLGQGEPETDPVRAAKNAYARGETDEFVKPVVITDGQGGPMGTVADDDGIIFYNFRPDRARQITRAFTEEPFEPFERTKQPKLSGYVTMTQFDESFDLPVAFGPVHLTNIVGEVISKNGLHQLRMAETEKYAHVTYFFNGGEETPFENEDRKLIPSPRQVRTYDEKPEMSAYEVAEEAVARLDSEKYDLIVINFANMDMVGHTGVMEAAVKAAEAVDACANKVVTCAREHGYISLVTADHGNSDQLREPDGSPHTAHTMNPVPFVLCGQGLSGTNLQHGVLGDIGPTIFYLMGIDQPEEMTGKNMIQT</sequence>
<evidence type="ECO:0000256" key="9">
    <source>
        <dbReference type="HAMAP-Rule" id="MF_01038"/>
    </source>
</evidence>
<proteinExistence type="inferred from homology"/>
<dbReference type="RefSeq" id="WP_232364606.1">
    <property type="nucleotide sequence ID" value="NZ_JACDUS010000001.1"/>
</dbReference>
<evidence type="ECO:0000256" key="13">
    <source>
        <dbReference type="PIRSR" id="PIRSR001492-3"/>
    </source>
</evidence>
<feature type="binding site" evidence="9 12">
    <location>
        <position position="129"/>
    </location>
    <ligand>
        <name>substrate</name>
    </ligand>
</feature>
<feature type="binding site" evidence="9 13">
    <location>
        <position position="68"/>
    </location>
    <ligand>
        <name>Mn(2+)</name>
        <dbReference type="ChEBI" id="CHEBI:29035"/>
        <label>2</label>
    </ligand>
</feature>
<evidence type="ECO:0000256" key="3">
    <source>
        <dbReference type="ARBA" id="ARBA00004798"/>
    </source>
</evidence>
<dbReference type="SUPFAM" id="SSF64158">
    <property type="entry name" value="2,3-Bisphosphoglycerate-independent phosphoglycerate mutase, substrate-binding domain"/>
    <property type="match status" value="1"/>
</dbReference>
<dbReference type="PIRSF" id="PIRSF001492">
    <property type="entry name" value="IPGAM"/>
    <property type="match status" value="1"/>
</dbReference>
<dbReference type="PANTHER" id="PTHR31637:SF0">
    <property type="entry name" value="2,3-BISPHOSPHOGLYCERATE-INDEPENDENT PHOSPHOGLYCERATE MUTASE"/>
    <property type="match status" value="1"/>
</dbReference>
<accession>A0A7W0C6B8</accession>
<dbReference type="InterPro" id="IPR011258">
    <property type="entry name" value="BPG-indep_PGM_N"/>
</dbReference>
<dbReference type="Gene3D" id="3.40.1450.10">
    <property type="entry name" value="BPG-independent phosphoglycerate mutase, domain B"/>
    <property type="match status" value="1"/>
</dbReference>
<dbReference type="Pfam" id="PF01676">
    <property type="entry name" value="Metalloenzyme"/>
    <property type="match status" value="1"/>
</dbReference>
<dbReference type="Gene3D" id="3.40.720.10">
    <property type="entry name" value="Alkaline Phosphatase, subunit A"/>
    <property type="match status" value="1"/>
</dbReference>
<dbReference type="GO" id="GO:0005737">
    <property type="term" value="C:cytoplasm"/>
    <property type="evidence" value="ECO:0007669"/>
    <property type="project" value="InterPro"/>
</dbReference>
<evidence type="ECO:0000256" key="12">
    <source>
        <dbReference type="PIRSR" id="PIRSR001492-2"/>
    </source>
</evidence>
<dbReference type="Proteomes" id="UP000525298">
    <property type="component" value="Unassembled WGS sequence"/>
</dbReference>
<feature type="binding site" evidence="9 13">
    <location>
        <position position="18"/>
    </location>
    <ligand>
        <name>Mn(2+)</name>
        <dbReference type="ChEBI" id="CHEBI:29035"/>
        <label>2</label>
    </ligand>
</feature>
<feature type="binding site" evidence="9 12">
    <location>
        <position position="197"/>
    </location>
    <ligand>
        <name>substrate</name>
    </ligand>
</feature>
<feature type="domain" description="Metalloenzyme" evidence="14">
    <location>
        <begin position="11"/>
        <end position="506"/>
    </location>
</feature>
<feature type="active site" description="Phosphoserine intermediate" evidence="9 11">
    <location>
        <position position="68"/>
    </location>
</feature>
<dbReference type="GO" id="GO:0030145">
    <property type="term" value="F:manganese ion binding"/>
    <property type="evidence" value="ECO:0007669"/>
    <property type="project" value="UniProtKB-UniRule"/>
</dbReference>
<feature type="domain" description="BPG-independent PGAM N-terminal" evidence="15">
    <location>
        <begin position="88"/>
        <end position="305"/>
    </location>
</feature>
<evidence type="ECO:0000313" key="16">
    <source>
        <dbReference type="EMBL" id="MBA2879984.1"/>
    </source>
</evidence>
<evidence type="ECO:0000256" key="8">
    <source>
        <dbReference type="ARBA" id="ARBA00023235"/>
    </source>
</evidence>
<evidence type="ECO:0000256" key="11">
    <source>
        <dbReference type="PIRSR" id="PIRSR001492-1"/>
    </source>
</evidence>
<dbReference type="EMBL" id="JACDUS010000001">
    <property type="protein sequence ID" value="MBA2879984.1"/>
    <property type="molecule type" value="Genomic_DNA"/>
</dbReference>
<protein>
    <recommendedName>
        <fullName evidence="9 10">2,3-bisphosphoglycerate-independent phosphoglycerate mutase</fullName>
        <shortName evidence="9">BPG-independent PGAM</shortName>
        <shortName evidence="9">Phosphoglyceromutase</shortName>
        <shortName evidence="9">iPGM</shortName>
        <ecNumber evidence="9 10">5.4.2.12</ecNumber>
    </recommendedName>
</protein>
<comment type="function">
    <text evidence="2 9">Catalyzes the interconversion of 2-phosphoglycerate and 3-phosphoglycerate.</text>
</comment>
<dbReference type="AlphaFoldDB" id="A0A7W0C6B8"/>
<feature type="binding site" evidence="9 12">
    <location>
        <position position="191"/>
    </location>
    <ligand>
        <name>substrate</name>
    </ligand>
</feature>
<dbReference type="UniPathway" id="UPA00109">
    <property type="reaction ID" value="UER00186"/>
</dbReference>
<evidence type="ECO:0000256" key="7">
    <source>
        <dbReference type="ARBA" id="ARBA00023211"/>
    </source>
</evidence>